<dbReference type="PANTHER" id="PTHR42060:SF1">
    <property type="entry name" value="NHL REPEAT-CONTAINING PROTEIN"/>
    <property type="match status" value="1"/>
</dbReference>
<dbReference type="SUPFAM" id="SSF63829">
    <property type="entry name" value="Calcium-dependent phosphotriesterase"/>
    <property type="match status" value="1"/>
</dbReference>
<dbReference type="InterPro" id="IPR011042">
    <property type="entry name" value="6-blade_b-propeller_TolB-like"/>
</dbReference>
<feature type="signal peptide" evidence="1">
    <location>
        <begin position="1"/>
        <end position="21"/>
    </location>
</feature>
<dbReference type="RefSeq" id="XP_025483559.1">
    <property type="nucleotide sequence ID" value="XM_025625067.1"/>
</dbReference>
<evidence type="ECO:0000313" key="3">
    <source>
        <dbReference type="Proteomes" id="UP000247647"/>
    </source>
</evidence>
<name>A0A318YTM7_ASPNB</name>
<dbReference type="PANTHER" id="PTHR42060">
    <property type="entry name" value="NHL REPEAT-CONTAINING PROTEIN-RELATED"/>
    <property type="match status" value="1"/>
</dbReference>
<keyword evidence="1" id="KW-0732">Signal</keyword>
<dbReference type="OrthoDB" id="9977941at2759"/>
<keyword evidence="3" id="KW-1185">Reference proteome</keyword>
<dbReference type="Proteomes" id="UP000247647">
    <property type="component" value="Unassembled WGS sequence"/>
</dbReference>
<dbReference type="GeneID" id="37127523"/>
<dbReference type="AlphaFoldDB" id="A0A318YTM7"/>
<dbReference type="InterPro" id="IPR052998">
    <property type="entry name" value="Hetero-Diels-Alderase-like"/>
</dbReference>
<organism evidence="2 3">
    <name type="scientific">Aspergillus neoniger (strain CBS 115656)</name>
    <dbReference type="NCBI Taxonomy" id="1448310"/>
    <lineage>
        <taxon>Eukaryota</taxon>
        <taxon>Fungi</taxon>
        <taxon>Dikarya</taxon>
        <taxon>Ascomycota</taxon>
        <taxon>Pezizomycotina</taxon>
        <taxon>Eurotiomycetes</taxon>
        <taxon>Eurotiomycetidae</taxon>
        <taxon>Eurotiales</taxon>
        <taxon>Aspergillaceae</taxon>
        <taxon>Aspergillus</taxon>
        <taxon>Aspergillus subgen. Circumdati</taxon>
    </lineage>
</organism>
<gene>
    <name evidence="2" type="ORF">BO87DRAFT_393549</name>
</gene>
<reference evidence="2" key="1">
    <citation type="submission" date="2016-12" db="EMBL/GenBank/DDBJ databases">
        <title>The genomes of Aspergillus section Nigri reveals drivers in fungal speciation.</title>
        <authorList>
            <consortium name="DOE Joint Genome Institute"/>
            <person name="Vesth T.C."/>
            <person name="Nybo J."/>
            <person name="Theobald S."/>
            <person name="Brandl J."/>
            <person name="Frisvad J.C."/>
            <person name="Nielsen K.F."/>
            <person name="Lyhne E.K."/>
            <person name="Kogle M.E."/>
            <person name="Kuo A."/>
            <person name="Riley R."/>
            <person name="Clum A."/>
            <person name="Nolan M."/>
            <person name="Lipzen A."/>
            <person name="Salamov A."/>
            <person name="Henrissat B."/>
            <person name="Wiebenga A."/>
            <person name="De Vries R.P."/>
            <person name="Grigoriev I.V."/>
            <person name="Mortensen U.H."/>
            <person name="Andersen M.R."/>
            <person name="Baker S.E."/>
        </authorList>
    </citation>
    <scope>NUCLEOTIDE SEQUENCE [LARGE SCALE GENOMIC DNA]</scope>
    <source>
        <strain evidence="2">CBS 115656</strain>
    </source>
</reference>
<dbReference type="Gene3D" id="2.120.10.30">
    <property type="entry name" value="TolB, C-terminal domain"/>
    <property type="match status" value="2"/>
</dbReference>
<evidence type="ECO:0000313" key="2">
    <source>
        <dbReference type="EMBL" id="PYH38081.1"/>
    </source>
</evidence>
<feature type="chain" id="PRO_5016297113" evidence="1">
    <location>
        <begin position="22"/>
        <end position="313"/>
    </location>
</feature>
<proteinExistence type="predicted"/>
<dbReference type="EMBL" id="KZ821448">
    <property type="protein sequence ID" value="PYH38081.1"/>
    <property type="molecule type" value="Genomic_DNA"/>
</dbReference>
<sequence length="313" mass="32966">MRVHPSFLGTLALSASTLASAELNVRTVYQFASNDTWLENLAVRSNGLILATEIGPPASLLSFDPRSSSPKKNVIHTFSSVLGLSGITEAAHDVFYVTGANTTSDNISDPPKNATHIWRVDFTTNPDTPDIKLIARPTAPTGFNGLAAFNETIILASASYHKTPSSPINGLKVQDNFVYWTANGALYRAELYSNVTAGPGELIVQSTAFDDFAVAPDGLRAASGRKFAYAATAAMNTIMQISFDLQGGRNLTSVIAGSLDSTEVAEPTGCAFGRGEGEMDWLYVTTGGASAVNVDVDGVEVAVGAQLLGIKLN</sequence>
<evidence type="ECO:0000256" key="1">
    <source>
        <dbReference type="SAM" id="SignalP"/>
    </source>
</evidence>
<protein>
    <submittedName>
        <fullName evidence="2">Uncharacterized protein</fullName>
    </submittedName>
</protein>
<accession>A0A318YTM7</accession>